<proteinExistence type="predicted"/>
<organism evidence="1">
    <name type="scientific">Siphoviridae sp. ctLNL10</name>
    <dbReference type="NCBI Taxonomy" id="2825453"/>
    <lineage>
        <taxon>Viruses</taxon>
        <taxon>Duplodnaviria</taxon>
        <taxon>Heunggongvirae</taxon>
        <taxon>Uroviricota</taxon>
        <taxon>Caudoviricetes</taxon>
    </lineage>
</organism>
<dbReference type="InterPro" id="IPR025957">
    <property type="entry name" value="Cys_rich_KTR"/>
</dbReference>
<dbReference type="EMBL" id="BK015570">
    <property type="protein sequence ID" value="DAE13796.1"/>
    <property type="molecule type" value="Genomic_DNA"/>
</dbReference>
<protein>
    <submittedName>
        <fullName evidence="1">Cysteine-rich protein</fullName>
    </submittedName>
</protein>
<evidence type="ECO:0000313" key="1">
    <source>
        <dbReference type="EMBL" id="DAE13796.1"/>
    </source>
</evidence>
<accession>A0A8S5Q5I0</accession>
<reference evidence="1" key="1">
    <citation type="journal article" date="2021" name="Proc. Natl. Acad. Sci. U.S.A.">
        <title>A Catalog of Tens of Thousands of Viruses from Human Metagenomes Reveals Hidden Associations with Chronic Diseases.</title>
        <authorList>
            <person name="Tisza M.J."/>
            <person name="Buck C.B."/>
        </authorList>
    </citation>
    <scope>NUCLEOTIDE SEQUENCE</scope>
    <source>
        <strain evidence="1">CtLNL10</strain>
    </source>
</reference>
<dbReference type="Pfam" id="PF14205">
    <property type="entry name" value="Cys_rich_KTR"/>
    <property type="match status" value="1"/>
</dbReference>
<sequence length="59" mass="7185">MVRVIGMNEYYWYPCPHCGKKKMQKLRKDTKLINFPAYCKWCKQETLITLYEPPRQEAN</sequence>
<name>A0A8S5Q5I0_9CAUD</name>